<sequence length="263" mass="30556">MRACACTSNHYSIMIACWCPNRTLEHITVDTVFSRTAKVVLLRTQYIILRATGYISVSVVTQTERFIYLSVVGIGMTYLHYDRTHRFDTSMGTGAALEIDDIIDDEAIIENDGRSLTRTMFYASEVSYDSPKRRRQMERLAKWNDGMWDSSRASQNFKADMNRIKEGFCQEIELTDFQTECVLWTMERMPVNRFGSYNTEKVTMAVITIICERDRRPVDDEPAFQNIMKDIGMTGKQLRSVRKICRKYPFAFDSTLPIPEEYQ</sequence>
<organism evidence="1 2">
    <name type="scientific">Haloarcula tailed virus 2</name>
    <dbReference type="NCBI Taxonomy" id="2877989"/>
    <lineage>
        <taxon>Viruses</taxon>
        <taxon>Duplodnaviria</taxon>
        <taxon>Heunggongvirae</taxon>
        <taxon>Uroviricota</taxon>
        <taxon>Caudoviricetes</taxon>
        <taxon>Thumleimavirales</taxon>
        <taxon>Soleiviridae</taxon>
        <taxon>Eilatmyovirus</taxon>
        <taxon>Eilatmyovirus salis</taxon>
        <taxon>Eilatmyovirus HATV2</taxon>
    </lineage>
</organism>
<evidence type="ECO:0000313" key="2">
    <source>
        <dbReference type="Proteomes" id="UP000827814"/>
    </source>
</evidence>
<proteinExistence type="predicted"/>
<protein>
    <submittedName>
        <fullName evidence="1">Uncharacterized protein</fullName>
    </submittedName>
</protein>
<dbReference type="PROSITE" id="PS51257">
    <property type="entry name" value="PROKAR_LIPOPROTEIN"/>
    <property type="match status" value="1"/>
</dbReference>
<name>A0AAE9BYI5_9CAUD</name>
<gene>
    <name evidence="1" type="ORF">HATV-2_gp2</name>
</gene>
<accession>A0AAE9BYI5</accession>
<dbReference type="Proteomes" id="UP000827814">
    <property type="component" value="Segment"/>
</dbReference>
<reference evidence="1" key="1">
    <citation type="submission" date="2021-05" db="EMBL/GenBank/DDBJ databases">
        <title>Diversity, taxonomy and evolution of archaeal viruses of the class Caudoviricetes.</title>
        <authorList>
            <person name="Liu Y."/>
            <person name="Demina T.A."/>
            <person name="Roux S."/>
            <person name="Aiewsakun P."/>
            <person name="Kazlauskas D."/>
            <person name="Simmonds P."/>
            <person name="Prangishvili D."/>
            <person name="Oksanen H.M."/>
            <person name="Krupovic M."/>
        </authorList>
    </citation>
    <scope>NUCLEOTIDE SEQUENCE</scope>
    <source>
        <strain evidence="1">HATV-2/44</strain>
    </source>
</reference>
<keyword evidence="2" id="KW-1185">Reference proteome</keyword>
<dbReference type="EMBL" id="MZ334525">
    <property type="protein sequence ID" value="UBF23153.1"/>
    <property type="molecule type" value="Genomic_DNA"/>
</dbReference>
<evidence type="ECO:0000313" key="1">
    <source>
        <dbReference type="EMBL" id="UBF23153.1"/>
    </source>
</evidence>